<evidence type="ECO:0000256" key="1">
    <source>
        <dbReference type="SAM" id="Phobius"/>
    </source>
</evidence>
<feature type="transmembrane region" description="Helical" evidence="1">
    <location>
        <begin position="434"/>
        <end position="454"/>
    </location>
</feature>
<protein>
    <recommendedName>
        <fullName evidence="4">Glycosyltransferase RgtA/B/C/D-like domain-containing protein</fullName>
    </recommendedName>
</protein>
<feature type="transmembrane region" description="Helical" evidence="1">
    <location>
        <begin position="35"/>
        <end position="56"/>
    </location>
</feature>
<feature type="transmembrane region" description="Helical" evidence="1">
    <location>
        <begin position="249"/>
        <end position="270"/>
    </location>
</feature>
<feature type="transmembrane region" description="Helical" evidence="1">
    <location>
        <begin position="163"/>
        <end position="183"/>
    </location>
</feature>
<keyword evidence="1" id="KW-1133">Transmembrane helix</keyword>
<evidence type="ECO:0000313" key="3">
    <source>
        <dbReference type="Proteomes" id="UP001501126"/>
    </source>
</evidence>
<keyword evidence="1" id="KW-0472">Membrane</keyword>
<feature type="transmembrane region" description="Helical" evidence="1">
    <location>
        <begin position="460"/>
        <end position="480"/>
    </location>
</feature>
<reference evidence="3" key="1">
    <citation type="journal article" date="2019" name="Int. J. Syst. Evol. Microbiol.">
        <title>The Global Catalogue of Microorganisms (GCM) 10K type strain sequencing project: providing services to taxonomists for standard genome sequencing and annotation.</title>
        <authorList>
            <consortium name="The Broad Institute Genomics Platform"/>
            <consortium name="The Broad Institute Genome Sequencing Center for Infectious Disease"/>
            <person name="Wu L."/>
            <person name="Ma J."/>
        </authorList>
    </citation>
    <scope>NUCLEOTIDE SEQUENCE [LARGE SCALE GENOMIC DNA]</scope>
    <source>
        <strain evidence="3">JCM 16083</strain>
    </source>
</reference>
<organism evidence="2 3">
    <name type="scientific">Wandonia haliotis</name>
    <dbReference type="NCBI Taxonomy" id="574963"/>
    <lineage>
        <taxon>Bacteria</taxon>
        <taxon>Pseudomonadati</taxon>
        <taxon>Bacteroidota</taxon>
        <taxon>Flavobacteriia</taxon>
        <taxon>Flavobacteriales</taxon>
        <taxon>Crocinitomicaceae</taxon>
        <taxon>Wandonia</taxon>
    </lineage>
</organism>
<comment type="caution">
    <text evidence="2">The sequence shown here is derived from an EMBL/GenBank/DDBJ whole genome shotgun (WGS) entry which is preliminary data.</text>
</comment>
<feature type="transmembrane region" description="Helical" evidence="1">
    <location>
        <begin position="6"/>
        <end position="23"/>
    </location>
</feature>
<name>A0ABP3Y0H0_9FLAO</name>
<dbReference type="RefSeq" id="WP_343786208.1">
    <property type="nucleotide sequence ID" value="NZ_BAAAFH010000007.1"/>
</dbReference>
<evidence type="ECO:0008006" key="4">
    <source>
        <dbReference type="Google" id="ProtNLM"/>
    </source>
</evidence>
<accession>A0ABP3Y0H0</accession>
<feature type="transmembrane region" description="Helical" evidence="1">
    <location>
        <begin position="404"/>
        <end position="422"/>
    </location>
</feature>
<proteinExistence type="predicted"/>
<gene>
    <name evidence="2" type="ORF">GCM10009118_15120</name>
</gene>
<sequence>MEYLIPFAYFSVLILLLKNWKWMKSPFLNGWSIPLFFTLHTIASLFLFHSDIAYLGDSPVFLRESKILASVFYTHPGDYFRLLTGIGENQEIIYSYLRETIHWTQQPDNVFNDSKNLMRFNSVLQLFSFGNDYANLILVNFISIIGLNGAYQAFRAIIRQHSLFFEGLFFLLPSFILWTSAILKEPYMILGFGLFLYGWLEKGENTKQRWGTLLTGVLFLLAIKPYVLLCLIPAVIAKFIYEISTKRKLFYALGTVLLIAILGWAATLLLPRNLTFMISKKQHNFLNLTEGGIWILTDSGMVRVPKTEEHKFTFFIEHSNRYGYLNEPTVGETRRDGEIPREVQLVPDSTKLYIFHLLEPSGSRINITPINQSHLQLIQNIPQALFNALLRPLPKDPPDKKEKWYFIFENIFLYALIAFALFKNTGKIQEEHKSSILGFTIFILSISLLIGWITPVIGAIIRYKLPVVIALIGTGWLLLYKNQVTER</sequence>
<dbReference type="Proteomes" id="UP001501126">
    <property type="component" value="Unassembled WGS sequence"/>
</dbReference>
<keyword evidence="3" id="KW-1185">Reference proteome</keyword>
<feature type="transmembrane region" description="Helical" evidence="1">
    <location>
        <begin position="133"/>
        <end position="151"/>
    </location>
</feature>
<dbReference type="EMBL" id="BAAAFH010000007">
    <property type="protein sequence ID" value="GAA0875104.1"/>
    <property type="molecule type" value="Genomic_DNA"/>
</dbReference>
<feature type="transmembrane region" description="Helical" evidence="1">
    <location>
        <begin position="213"/>
        <end position="237"/>
    </location>
</feature>
<evidence type="ECO:0000313" key="2">
    <source>
        <dbReference type="EMBL" id="GAA0875104.1"/>
    </source>
</evidence>
<keyword evidence="1" id="KW-0812">Transmembrane</keyword>